<dbReference type="Proteomes" id="UP001153709">
    <property type="component" value="Chromosome 8"/>
</dbReference>
<evidence type="ECO:0000313" key="2">
    <source>
        <dbReference type="Proteomes" id="UP001153709"/>
    </source>
</evidence>
<dbReference type="PANTHER" id="PTHR47027">
    <property type="entry name" value="REVERSE TRANSCRIPTASE DOMAIN-CONTAINING PROTEIN"/>
    <property type="match status" value="1"/>
</dbReference>
<protein>
    <recommendedName>
        <fullName evidence="3">Endonuclease-reverse transcriptase</fullName>
    </recommendedName>
</protein>
<feature type="non-terminal residue" evidence="1">
    <location>
        <position position="139"/>
    </location>
</feature>
<accession>A0A9N9TA29</accession>
<dbReference type="OrthoDB" id="6773658at2759"/>
<dbReference type="EMBL" id="OU898283">
    <property type="protein sequence ID" value="CAG9838923.1"/>
    <property type="molecule type" value="Genomic_DNA"/>
</dbReference>
<name>A0A9N9TA29_DIABA</name>
<proteinExistence type="predicted"/>
<gene>
    <name evidence="1" type="ORF">DIABBA_LOCUS11735</name>
</gene>
<reference evidence="1" key="1">
    <citation type="submission" date="2022-01" db="EMBL/GenBank/DDBJ databases">
        <authorList>
            <person name="King R."/>
        </authorList>
    </citation>
    <scope>NUCLEOTIDE SEQUENCE</scope>
</reference>
<dbReference type="AlphaFoldDB" id="A0A9N9TA29"/>
<keyword evidence="2" id="KW-1185">Reference proteome</keyword>
<evidence type="ECO:0000313" key="1">
    <source>
        <dbReference type="EMBL" id="CAG9838923.1"/>
    </source>
</evidence>
<dbReference type="PANTHER" id="PTHR47027:SF24">
    <property type="entry name" value="RIBONUCLEASE H"/>
    <property type="match status" value="1"/>
</dbReference>
<sequence>MIEAFNAIEREAQNSGLNIIEIKTKYIRASKSTGQKNLQNLTIRDYNIKSVKIFRYLGSLVTADNNVSEEVKRRIHIANKTYNGLIKHLRSNNITRKTKCKIYKILIKPVLVYGSETWTLSKSDENLLGTFQRKIFRHI</sequence>
<evidence type="ECO:0008006" key="3">
    <source>
        <dbReference type="Google" id="ProtNLM"/>
    </source>
</evidence>
<organism evidence="1 2">
    <name type="scientific">Diabrotica balteata</name>
    <name type="common">Banded cucumber beetle</name>
    <dbReference type="NCBI Taxonomy" id="107213"/>
    <lineage>
        <taxon>Eukaryota</taxon>
        <taxon>Metazoa</taxon>
        <taxon>Ecdysozoa</taxon>
        <taxon>Arthropoda</taxon>
        <taxon>Hexapoda</taxon>
        <taxon>Insecta</taxon>
        <taxon>Pterygota</taxon>
        <taxon>Neoptera</taxon>
        <taxon>Endopterygota</taxon>
        <taxon>Coleoptera</taxon>
        <taxon>Polyphaga</taxon>
        <taxon>Cucujiformia</taxon>
        <taxon>Chrysomeloidea</taxon>
        <taxon>Chrysomelidae</taxon>
        <taxon>Galerucinae</taxon>
        <taxon>Diabroticina</taxon>
        <taxon>Diabroticites</taxon>
        <taxon>Diabrotica</taxon>
    </lineage>
</organism>